<organism evidence="5 6">
    <name type="scientific">Sphingomonas vulcanisoli</name>
    <dbReference type="NCBI Taxonomy" id="1658060"/>
    <lineage>
        <taxon>Bacteria</taxon>
        <taxon>Pseudomonadati</taxon>
        <taxon>Pseudomonadota</taxon>
        <taxon>Alphaproteobacteria</taxon>
        <taxon>Sphingomonadales</taxon>
        <taxon>Sphingomonadaceae</taxon>
        <taxon>Sphingomonas</taxon>
    </lineage>
</organism>
<dbReference type="PANTHER" id="PTHR30035">
    <property type="entry name" value="LIPOPROTEIN VACJ-RELATED"/>
    <property type="match status" value="1"/>
</dbReference>
<reference evidence="5 6" key="1">
    <citation type="submission" date="2020-03" db="EMBL/GenBank/DDBJ databases">
        <title>Genomic Encyclopedia of Type Strains, Phase III (KMG-III): the genomes of soil and plant-associated and newly described type strains.</title>
        <authorList>
            <person name="Whitman W."/>
        </authorList>
    </citation>
    <scope>NUCLEOTIDE SEQUENCE [LARGE SCALE GENOMIC DNA]</scope>
    <source>
        <strain evidence="5 6">CECT 8804</strain>
    </source>
</reference>
<protein>
    <submittedName>
        <fullName evidence="5">Phospholipid-binding lipoprotein MlaA</fullName>
    </submittedName>
</protein>
<keyword evidence="5" id="KW-0449">Lipoprotein</keyword>
<keyword evidence="6" id="KW-1185">Reference proteome</keyword>
<evidence type="ECO:0000313" key="5">
    <source>
        <dbReference type="EMBL" id="NIJ07977.1"/>
    </source>
</evidence>
<dbReference type="Pfam" id="PF04333">
    <property type="entry name" value="MlaA"/>
    <property type="match status" value="1"/>
</dbReference>
<evidence type="ECO:0000256" key="3">
    <source>
        <dbReference type="SAM" id="MobiDB-lite"/>
    </source>
</evidence>
<feature type="chain" id="PRO_5046954164" evidence="4">
    <location>
        <begin position="25"/>
        <end position="305"/>
    </location>
</feature>
<comment type="caution">
    <text evidence="5">The sequence shown here is derived from an EMBL/GenBank/DDBJ whole genome shotgun (WGS) entry which is preliminary data.</text>
</comment>
<dbReference type="Proteomes" id="UP000727456">
    <property type="component" value="Unassembled WGS sequence"/>
</dbReference>
<feature type="compositionally biased region" description="Low complexity" evidence="3">
    <location>
        <begin position="40"/>
        <end position="64"/>
    </location>
</feature>
<feature type="region of interest" description="Disordered" evidence="3">
    <location>
        <begin position="27"/>
        <end position="64"/>
    </location>
</feature>
<evidence type="ECO:0000256" key="1">
    <source>
        <dbReference type="ARBA" id="ARBA00010634"/>
    </source>
</evidence>
<dbReference type="InterPro" id="IPR007428">
    <property type="entry name" value="MlaA"/>
</dbReference>
<dbReference type="EMBL" id="JAAOZC010000003">
    <property type="protein sequence ID" value="NIJ07977.1"/>
    <property type="molecule type" value="Genomic_DNA"/>
</dbReference>
<name>A0ABX0TUA6_9SPHN</name>
<dbReference type="PRINTS" id="PR01805">
    <property type="entry name" value="VACJLIPOPROT"/>
</dbReference>
<evidence type="ECO:0000256" key="2">
    <source>
        <dbReference type="ARBA" id="ARBA00022729"/>
    </source>
</evidence>
<dbReference type="PANTHER" id="PTHR30035:SF3">
    <property type="entry name" value="INTERMEMBRANE PHOSPHOLIPID TRANSPORT SYSTEM LIPOPROTEIN MLAA"/>
    <property type="match status" value="1"/>
</dbReference>
<evidence type="ECO:0000256" key="4">
    <source>
        <dbReference type="SAM" id="SignalP"/>
    </source>
</evidence>
<dbReference type="RefSeq" id="WP_167072817.1">
    <property type="nucleotide sequence ID" value="NZ_JAAOZC010000003.1"/>
</dbReference>
<accession>A0ABX0TUA6</accession>
<keyword evidence="2 4" id="KW-0732">Signal</keyword>
<comment type="similarity">
    <text evidence="1">Belongs to the MlaA family.</text>
</comment>
<sequence length="305" mass="32731">MRADPIAAFIVAAGLLAGAAPLHAAPRTDTAASVQPEPALPASDPAPASASDGPPAAGPPSAAAVEDEEVIIRARGHNPADPLEAVNAKSFAVTQAVDDAVVGPAASKYERAVPAPIRNGLRNALANLQEPIIIINYVLQHNIPKTGETIGRFVINSTIGIGGLFDMARRKPFRLPFRHNGLADTFGFYGVKPGPFLFLPLIGATTVRDLIGDNLDRIVLPAMLGAPFNRLAFAIPAGIERTLDHRITFDQELQEERKRQDPYAARREFYLRRRQAEIDALHQRHHSPSPPAIDVKLNLTPLPIG</sequence>
<feature type="signal peptide" evidence="4">
    <location>
        <begin position="1"/>
        <end position="24"/>
    </location>
</feature>
<proteinExistence type="inferred from homology"/>
<evidence type="ECO:0000313" key="6">
    <source>
        <dbReference type="Proteomes" id="UP000727456"/>
    </source>
</evidence>
<gene>
    <name evidence="5" type="ORF">FHS31_001587</name>
</gene>